<dbReference type="EMBL" id="CP060718">
    <property type="protein sequence ID" value="QNN68118.1"/>
    <property type="molecule type" value="Genomic_DNA"/>
</dbReference>
<evidence type="ECO:0000313" key="4">
    <source>
        <dbReference type="EMBL" id="QNN68118.1"/>
    </source>
</evidence>
<organism evidence="4 5">
    <name type="scientific">Sphingomonas lutea</name>
    <dbReference type="NCBI Taxonomy" id="1045317"/>
    <lineage>
        <taxon>Bacteria</taxon>
        <taxon>Pseudomonadati</taxon>
        <taxon>Pseudomonadota</taxon>
        <taxon>Alphaproteobacteria</taxon>
        <taxon>Sphingomonadales</taxon>
        <taxon>Sphingomonadaceae</taxon>
        <taxon>Sphingomonas</taxon>
    </lineage>
</organism>
<evidence type="ECO:0000256" key="2">
    <source>
        <dbReference type="ARBA" id="ARBA00023136"/>
    </source>
</evidence>
<accession>A0A7G9SJU3</accession>
<reference evidence="4 5" key="1">
    <citation type="submission" date="2020-08" db="EMBL/GenBank/DDBJ databases">
        <title>Genome sequence of Sphingomonas lutea KCTC 23642T.</title>
        <authorList>
            <person name="Hyun D.-W."/>
            <person name="Bae J.-W."/>
        </authorList>
    </citation>
    <scope>NUCLEOTIDE SEQUENCE [LARGE SCALE GENOMIC DNA]</scope>
    <source>
        <strain evidence="4 5">KCTC 23642</strain>
    </source>
</reference>
<protein>
    <submittedName>
        <fullName evidence="4">TonB-dependent receptor</fullName>
    </submittedName>
</protein>
<dbReference type="Gene3D" id="2.40.170.20">
    <property type="entry name" value="TonB-dependent receptor, beta-barrel domain"/>
    <property type="match status" value="1"/>
</dbReference>
<dbReference type="SUPFAM" id="SSF56935">
    <property type="entry name" value="Porins"/>
    <property type="match status" value="1"/>
</dbReference>
<evidence type="ECO:0000313" key="5">
    <source>
        <dbReference type="Proteomes" id="UP000515971"/>
    </source>
</evidence>
<evidence type="ECO:0000256" key="1">
    <source>
        <dbReference type="ARBA" id="ARBA00004442"/>
    </source>
</evidence>
<proteinExistence type="predicted"/>
<keyword evidence="2" id="KW-0472">Membrane</keyword>
<keyword evidence="5" id="KW-1185">Reference proteome</keyword>
<comment type="subcellular location">
    <subcellularLocation>
        <location evidence="1">Cell outer membrane</location>
    </subcellularLocation>
</comment>
<keyword evidence="3" id="KW-0998">Cell outer membrane</keyword>
<evidence type="ECO:0000256" key="3">
    <source>
        <dbReference type="ARBA" id="ARBA00023237"/>
    </source>
</evidence>
<dbReference type="GO" id="GO:0009279">
    <property type="term" value="C:cell outer membrane"/>
    <property type="evidence" value="ECO:0007669"/>
    <property type="project" value="UniProtKB-SubCell"/>
</dbReference>
<name>A0A7G9SJU3_9SPHN</name>
<keyword evidence="4" id="KW-0675">Receptor</keyword>
<dbReference type="InterPro" id="IPR036942">
    <property type="entry name" value="Beta-barrel_TonB_sf"/>
</dbReference>
<dbReference type="AlphaFoldDB" id="A0A7G9SJU3"/>
<sequence length="70" mass="7932">MKLESRHYFDAAATFAIKGRFDFTLGVNNLTKRRPSLLGADQIQANTQPSLYDVLGRRFFVTLSAKLTRP</sequence>
<dbReference type="KEGG" id="slut:H9L13_04330"/>
<gene>
    <name evidence="4" type="ORF">H9L13_04330</name>
</gene>
<dbReference type="Proteomes" id="UP000515971">
    <property type="component" value="Chromosome"/>
</dbReference>
<dbReference type="RefSeq" id="WP_187539332.1">
    <property type="nucleotide sequence ID" value="NZ_CP060718.1"/>
</dbReference>